<feature type="chain" id="PRO_5042154635" evidence="2">
    <location>
        <begin position="17"/>
        <end position="206"/>
    </location>
</feature>
<keyword evidence="4" id="KW-1185">Reference proteome</keyword>
<evidence type="ECO:0000256" key="2">
    <source>
        <dbReference type="SAM" id="SignalP"/>
    </source>
</evidence>
<protein>
    <submittedName>
        <fullName evidence="3">Uncharacterized protein</fullName>
    </submittedName>
</protein>
<evidence type="ECO:0000313" key="4">
    <source>
        <dbReference type="Proteomes" id="UP001283361"/>
    </source>
</evidence>
<accession>A0AAE1BE63</accession>
<evidence type="ECO:0000313" key="3">
    <source>
        <dbReference type="EMBL" id="KAK3803577.1"/>
    </source>
</evidence>
<gene>
    <name evidence="3" type="ORF">RRG08_023295</name>
</gene>
<organism evidence="3 4">
    <name type="scientific">Elysia crispata</name>
    <name type="common">lettuce slug</name>
    <dbReference type="NCBI Taxonomy" id="231223"/>
    <lineage>
        <taxon>Eukaryota</taxon>
        <taxon>Metazoa</taxon>
        <taxon>Spiralia</taxon>
        <taxon>Lophotrochozoa</taxon>
        <taxon>Mollusca</taxon>
        <taxon>Gastropoda</taxon>
        <taxon>Heterobranchia</taxon>
        <taxon>Euthyneura</taxon>
        <taxon>Panpulmonata</taxon>
        <taxon>Sacoglossa</taxon>
        <taxon>Placobranchoidea</taxon>
        <taxon>Plakobranchidae</taxon>
        <taxon>Elysia</taxon>
    </lineage>
</organism>
<name>A0AAE1BE63_9GAST</name>
<feature type="signal peptide" evidence="2">
    <location>
        <begin position="1"/>
        <end position="16"/>
    </location>
</feature>
<evidence type="ECO:0000256" key="1">
    <source>
        <dbReference type="SAM" id="MobiDB-lite"/>
    </source>
</evidence>
<dbReference type="EMBL" id="JAWDGP010000113">
    <property type="protein sequence ID" value="KAK3803577.1"/>
    <property type="molecule type" value="Genomic_DNA"/>
</dbReference>
<dbReference type="AlphaFoldDB" id="A0AAE1BE63"/>
<feature type="region of interest" description="Disordered" evidence="1">
    <location>
        <begin position="128"/>
        <end position="155"/>
    </location>
</feature>
<keyword evidence="2" id="KW-0732">Signal</keyword>
<reference evidence="3" key="1">
    <citation type="journal article" date="2023" name="G3 (Bethesda)">
        <title>A reference genome for the long-term kleptoplast-retaining sea slug Elysia crispata morphotype clarki.</title>
        <authorList>
            <person name="Eastman K.E."/>
            <person name="Pendleton A.L."/>
            <person name="Shaikh M.A."/>
            <person name="Suttiyut T."/>
            <person name="Ogas R."/>
            <person name="Tomko P."/>
            <person name="Gavelis G."/>
            <person name="Widhalm J.R."/>
            <person name="Wisecaver J.H."/>
        </authorList>
    </citation>
    <scope>NUCLEOTIDE SEQUENCE</scope>
    <source>
        <strain evidence="3">ECLA1</strain>
    </source>
</reference>
<comment type="caution">
    <text evidence="3">The sequence shown here is derived from an EMBL/GenBank/DDBJ whole genome shotgun (WGS) entry which is preliminary data.</text>
</comment>
<feature type="compositionally biased region" description="Low complexity" evidence="1">
    <location>
        <begin position="128"/>
        <end position="144"/>
    </location>
</feature>
<sequence>MFAHLVLMLAPVPSQQTAVTAAAAAGAWGHGAQLQGTPQPWLATRGTPNQQFWREDPTWLNLYGKIQSVKLQAAKDNGGTGTATVAFNDIKSAAKAHHANNSLGETTLRTDYWEGSAQTPVLVASAPPLGAASSTGGSSARGVAPSGSSYANPPATRPVSSFASWAKGESPVMKSVLMVSRCFGISGAAETFMITAQMVQLLNLQK</sequence>
<proteinExistence type="predicted"/>
<dbReference type="Proteomes" id="UP001283361">
    <property type="component" value="Unassembled WGS sequence"/>
</dbReference>